<sequence>MAALQPQPIANSILGGGNFSSASTVSIITPLHQPFQPKTMLGVSPLLPQIQNSTTTTTAVDPLFSLISTSSSLKNLLGVSVPTAILGVSSGPQTNVLSSLKTVTSVLPLTASSSTRTAASTTPLASTTPIFLPNVTVTQQ</sequence>
<dbReference type="AlphaFoldDB" id="A0A8S2FW26"/>
<accession>A0A8S2FW26</accession>
<evidence type="ECO:0000313" key="3">
    <source>
        <dbReference type="Proteomes" id="UP000677228"/>
    </source>
</evidence>
<evidence type="ECO:0000313" key="1">
    <source>
        <dbReference type="EMBL" id="CAF1568571.1"/>
    </source>
</evidence>
<protein>
    <submittedName>
        <fullName evidence="1">Uncharacterized protein</fullName>
    </submittedName>
</protein>
<proteinExistence type="predicted"/>
<comment type="caution">
    <text evidence="1">The sequence shown here is derived from an EMBL/GenBank/DDBJ whole genome shotgun (WGS) entry which is preliminary data.</text>
</comment>
<organism evidence="1 3">
    <name type="scientific">Didymodactylos carnosus</name>
    <dbReference type="NCBI Taxonomy" id="1234261"/>
    <lineage>
        <taxon>Eukaryota</taxon>
        <taxon>Metazoa</taxon>
        <taxon>Spiralia</taxon>
        <taxon>Gnathifera</taxon>
        <taxon>Rotifera</taxon>
        <taxon>Eurotatoria</taxon>
        <taxon>Bdelloidea</taxon>
        <taxon>Philodinida</taxon>
        <taxon>Philodinidae</taxon>
        <taxon>Didymodactylos</taxon>
    </lineage>
</organism>
<dbReference type="EMBL" id="CAJOBA010066013">
    <property type="protein sequence ID" value="CAF4362162.1"/>
    <property type="molecule type" value="Genomic_DNA"/>
</dbReference>
<evidence type="ECO:0000313" key="2">
    <source>
        <dbReference type="EMBL" id="CAF4362162.1"/>
    </source>
</evidence>
<dbReference type="EMBL" id="CAJNOK010043276">
    <property type="protein sequence ID" value="CAF1568571.1"/>
    <property type="molecule type" value="Genomic_DNA"/>
</dbReference>
<dbReference type="Proteomes" id="UP000677228">
    <property type="component" value="Unassembled WGS sequence"/>
</dbReference>
<feature type="non-terminal residue" evidence="1">
    <location>
        <position position="1"/>
    </location>
</feature>
<reference evidence="1" key="1">
    <citation type="submission" date="2021-02" db="EMBL/GenBank/DDBJ databases">
        <authorList>
            <person name="Nowell W R."/>
        </authorList>
    </citation>
    <scope>NUCLEOTIDE SEQUENCE</scope>
</reference>
<gene>
    <name evidence="1" type="ORF">OVA965_LOCUS40219</name>
    <name evidence="2" type="ORF">TMI583_LOCUS41622</name>
</gene>
<name>A0A8S2FW26_9BILA</name>
<dbReference type="Proteomes" id="UP000682733">
    <property type="component" value="Unassembled WGS sequence"/>
</dbReference>